<sequence length="202" mass="21018">MTSDSQASDAPTADAPTGGSSTDDASTGDALLDRALVEEATKKSGLVWVRGGGALQGREGPSRALWHVWHEGAACLVGDGPGEQPLPDLVDGGPAVVTVRSKDKGGRLVAWAARVVELAPGSAEWEAAVAELKGKRLNAPDGEAMPGRWARECRVLRLEPTGSTLPVPDGDLAQAPVPTPATTRRPVPAAVPRLLFGRRRRS</sequence>
<dbReference type="Proteomes" id="UP000629287">
    <property type="component" value="Unassembled WGS sequence"/>
</dbReference>
<feature type="compositionally biased region" description="Low complexity" evidence="1">
    <location>
        <begin position="180"/>
        <end position="191"/>
    </location>
</feature>
<dbReference type="GeneID" id="86830739"/>
<dbReference type="EMBL" id="JADBGF010000001">
    <property type="protein sequence ID" value="MBE1600088.1"/>
    <property type="molecule type" value="Genomic_DNA"/>
</dbReference>
<evidence type="ECO:0000313" key="2">
    <source>
        <dbReference type="EMBL" id="MBE1600088.1"/>
    </source>
</evidence>
<feature type="region of interest" description="Disordered" evidence="1">
    <location>
        <begin position="161"/>
        <end position="191"/>
    </location>
</feature>
<proteinExistence type="predicted"/>
<gene>
    <name evidence="2" type="ORF">H4687_006217</name>
</gene>
<protein>
    <submittedName>
        <fullName evidence="2">Uncharacterized protein</fullName>
    </submittedName>
</protein>
<feature type="region of interest" description="Disordered" evidence="1">
    <location>
        <begin position="1"/>
        <end position="30"/>
    </location>
</feature>
<evidence type="ECO:0000313" key="3">
    <source>
        <dbReference type="Proteomes" id="UP000629287"/>
    </source>
</evidence>
<accession>A0A8I0P5V8</accession>
<dbReference type="RefSeq" id="WP_078907633.1">
    <property type="nucleotide sequence ID" value="NZ_JADBGF010000001.1"/>
</dbReference>
<name>A0A8I0P5V8_9ACTN</name>
<reference evidence="2 3" key="1">
    <citation type="submission" date="2020-10" db="EMBL/GenBank/DDBJ databases">
        <title>Sequencing the genomes of 1000 actinobacteria strains.</title>
        <authorList>
            <person name="Klenk H.-P."/>
        </authorList>
    </citation>
    <scope>NUCLEOTIDE SEQUENCE [LARGE SCALE GENOMIC DNA]</scope>
    <source>
        <strain evidence="2 3">DSM 41803</strain>
    </source>
</reference>
<dbReference type="OrthoDB" id="3687464at2"/>
<organism evidence="2 3">
    <name type="scientific">Streptomyces stelliscabiei</name>
    <dbReference type="NCBI Taxonomy" id="146820"/>
    <lineage>
        <taxon>Bacteria</taxon>
        <taxon>Bacillati</taxon>
        <taxon>Actinomycetota</taxon>
        <taxon>Actinomycetes</taxon>
        <taxon>Kitasatosporales</taxon>
        <taxon>Streptomycetaceae</taxon>
        <taxon>Streptomyces</taxon>
    </lineage>
</organism>
<keyword evidence="3" id="KW-1185">Reference proteome</keyword>
<evidence type="ECO:0000256" key="1">
    <source>
        <dbReference type="SAM" id="MobiDB-lite"/>
    </source>
</evidence>
<dbReference type="AlphaFoldDB" id="A0A8I0P5V8"/>
<comment type="caution">
    <text evidence="2">The sequence shown here is derived from an EMBL/GenBank/DDBJ whole genome shotgun (WGS) entry which is preliminary data.</text>
</comment>